<evidence type="ECO:0000313" key="12">
    <source>
        <dbReference type="Proteomes" id="UP000094801"/>
    </source>
</evidence>
<comment type="subcellular location">
    <subcellularLocation>
        <location evidence="1 9">Nucleus</location>
    </subcellularLocation>
</comment>
<dbReference type="GO" id="GO:0070847">
    <property type="term" value="C:core mediator complex"/>
    <property type="evidence" value="ECO:0007669"/>
    <property type="project" value="TreeGrafter"/>
</dbReference>
<evidence type="ECO:0000259" key="10">
    <source>
        <dbReference type="Pfam" id="PF08638"/>
    </source>
</evidence>
<dbReference type="STRING" id="983967.A0A1E4T4A5"/>
<keyword evidence="4 9" id="KW-0805">Transcription regulation</keyword>
<dbReference type="GO" id="GO:0006357">
    <property type="term" value="P:regulation of transcription by RNA polymerase II"/>
    <property type="evidence" value="ECO:0007669"/>
    <property type="project" value="InterPro"/>
</dbReference>
<dbReference type="InterPro" id="IPR013947">
    <property type="entry name" value="Mediator_Med14"/>
</dbReference>
<sequence length="667" mass="75362">MADASLSPPPIPHISANVTSLSTILERQSLNTYKQLKEFIITLQSNSQTDNVKKMNFLDLLVHIRENFVRIYVLCKWARNSKSIEKLIDLFVWLREQNQLITNALASVGTVKQSLVSAKLPNPDLSTAMEVLIKGGPQLPTYNYLPQKPLNPELILKTLRYLNVELATRMALQEQLPELLYNYKIQDGRVIFRVPNAFEFSISIADDSPDAKFFLVDFKLGFQSKDNELVPSVTSLPRQTFHNLEKIKLENLGCKLKIADKNNPGVKSFMAANFGLNLDDQEKKEDNSLIVLDNKSLFDIPNCRESLVMSITIESNQLDISIFGKLQNELKLSDISFTYDKNNSIQLNPMTSIFEVNSKINLAEKLKFNSGLGTALSTFSITSGSSEVSILGDSLLVLNKLSSLLSLLQLISNDQSLKVLDISLTEMSFQYGSTKDESIKLIILSENQDSVSIELPEGNPHRYCSKYLNNIVSNDFARIKNLVVYLKLSLPLFKAYDSLISENNAIMQKFIEANALPNLDIGNLKLSPSNGFELNLYDFEMLKISYYRAIDKKIEKKLRYEKYRVNLTVQMRHKTPALSLKKSLFVVQLDTSISDLSSDENVKMFNEKVVKAVGKYFTGEKQITLKSPGESTLVYLRNSVVCDYKCVEEVIGFLHGVMKNVVLDEKL</sequence>
<keyword evidence="5 9" id="KW-0010">Activator</keyword>
<comment type="function">
    <text evidence="9">Component of the Mediator complex, a coactivator involved in the regulated transcription of nearly all RNA polymerase II-dependent genes. Mediator functions as a bridge to convey information from gene-specific regulatory proteins to the basal RNA polymerase II transcription machinery. Mediator is recruited to promoters by direct interactions with regulatory proteins and serves as a scaffold for the assembly of a functional preinitiation complex with RNA polymerase II and the general transcription factors.</text>
</comment>
<dbReference type="OrthoDB" id="205099at2759"/>
<comment type="similarity">
    <text evidence="2 9">Belongs to the Mediator complex subunit 14 family.</text>
</comment>
<dbReference type="InterPro" id="IPR055122">
    <property type="entry name" value="Med14_N"/>
</dbReference>
<dbReference type="Proteomes" id="UP000094801">
    <property type="component" value="Unassembled WGS sequence"/>
</dbReference>
<evidence type="ECO:0000256" key="9">
    <source>
        <dbReference type="RuleBase" id="RU365082"/>
    </source>
</evidence>
<proteinExistence type="inferred from homology"/>
<evidence type="ECO:0000256" key="4">
    <source>
        <dbReference type="ARBA" id="ARBA00023015"/>
    </source>
</evidence>
<gene>
    <name evidence="11" type="ORF">CANARDRAFT_174669</name>
</gene>
<evidence type="ECO:0000256" key="6">
    <source>
        <dbReference type="ARBA" id="ARBA00023163"/>
    </source>
</evidence>
<accession>A0A1E4T4A5</accession>
<evidence type="ECO:0000256" key="3">
    <source>
        <dbReference type="ARBA" id="ARBA00019619"/>
    </source>
</evidence>
<feature type="domain" description="Mediator complex subunit MED14 N-terminal" evidence="10">
    <location>
        <begin position="19"/>
        <end position="206"/>
    </location>
</feature>
<keyword evidence="7 9" id="KW-0539">Nucleus</keyword>
<dbReference type="Pfam" id="PF08638">
    <property type="entry name" value="Med14"/>
    <property type="match status" value="1"/>
</dbReference>
<evidence type="ECO:0000256" key="1">
    <source>
        <dbReference type="ARBA" id="ARBA00004123"/>
    </source>
</evidence>
<evidence type="ECO:0000256" key="5">
    <source>
        <dbReference type="ARBA" id="ARBA00023159"/>
    </source>
</evidence>
<evidence type="ECO:0000313" key="11">
    <source>
        <dbReference type="EMBL" id="ODV86589.1"/>
    </source>
</evidence>
<protein>
    <recommendedName>
        <fullName evidence="3 9">Mediator of RNA polymerase II transcription subunit 14</fullName>
    </recommendedName>
    <alternativeName>
        <fullName evidence="8 9">Mediator complex subunit 14</fullName>
    </alternativeName>
</protein>
<dbReference type="GO" id="GO:0016592">
    <property type="term" value="C:mediator complex"/>
    <property type="evidence" value="ECO:0007669"/>
    <property type="project" value="UniProtKB-UniRule"/>
</dbReference>
<dbReference type="EMBL" id="KV453849">
    <property type="protein sequence ID" value="ODV86589.1"/>
    <property type="molecule type" value="Genomic_DNA"/>
</dbReference>
<reference evidence="12" key="1">
    <citation type="submission" date="2016-04" db="EMBL/GenBank/DDBJ databases">
        <title>Comparative genomics of biotechnologically important yeasts.</title>
        <authorList>
            <consortium name="DOE Joint Genome Institute"/>
            <person name="Riley R."/>
            <person name="Haridas S."/>
            <person name="Wolfe K.H."/>
            <person name="Lopes M.R."/>
            <person name="Hittinger C.T."/>
            <person name="Goker M."/>
            <person name="Salamov A."/>
            <person name="Wisecaver J."/>
            <person name="Long T.M."/>
            <person name="Aerts A.L."/>
            <person name="Barry K."/>
            <person name="Choi C."/>
            <person name="Clum A."/>
            <person name="Coughlan A.Y."/>
            <person name="Deshpande S."/>
            <person name="Douglass A.P."/>
            <person name="Hanson S.J."/>
            <person name="Klenk H.-P."/>
            <person name="Labutti K."/>
            <person name="Lapidus A."/>
            <person name="Lindquist E."/>
            <person name="Lipzen A."/>
            <person name="Meier-Kolthoff J.P."/>
            <person name="Ohm R.A."/>
            <person name="Otillar R.P."/>
            <person name="Pangilinan J."/>
            <person name="Peng Y."/>
            <person name="Rokas A."/>
            <person name="Rosa C.A."/>
            <person name="Scheuner C."/>
            <person name="Sibirny A.A."/>
            <person name="Slot J.C."/>
            <person name="Stielow J.B."/>
            <person name="Sun H."/>
            <person name="Kurtzman C.P."/>
            <person name="Blackwell M."/>
            <person name="Grigoriev I.V."/>
            <person name="Jeffries T.W."/>
        </authorList>
    </citation>
    <scope>NUCLEOTIDE SEQUENCE [LARGE SCALE GENOMIC DNA]</scope>
    <source>
        <strain evidence="12">NRRL YB-2248</strain>
    </source>
</reference>
<evidence type="ECO:0000256" key="7">
    <source>
        <dbReference type="ARBA" id="ARBA00023242"/>
    </source>
</evidence>
<name>A0A1E4T4A5_9ASCO</name>
<evidence type="ECO:0000256" key="2">
    <source>
        <dbReference type="ARBA" id="ARBA00007813"/>
    </source>
</evidence>
<evidence type="ECO:0000256" key="8">
    <source>
        <dbReference type="ARBA" id="ARBA00032007"/>
    </source>
</evidence>
<dbReference type="PANTHER" id="PTHR12809:SF2">
    <property type="entry name" value="MEDIATOR OF RNA POLYMERASE II TRANSCRIPTION SUBUNIT 14"/>
    <property type="match status" value="1"/>
</dbReference>
<dbReference type="PANTHER" id="PTHR12809">
    <property type="entry name" value="MEDIATOR COMPLEX SUBUNIT"/>
    <property type="match status" value="1"/>
</dbReference>
<dbReference type="AlphaFoldDB" id="A0A1E4T4A5"/>
<comment type="subunit">
    <text evidence="9">Component of the Mediator complex.</text>
</comment>
<dbReference type="GO" id="GO:0003712">
    <property type="term" value="F:transcription coregulator activity"/>
    <property type="evidence" value="ECO:0007669"/>
    <property type="project" value="UniProtKB-UniRule"/>
</dbReference>
<keyword evidence="6 9" id="KW-0804">Transcription</keyword>
<keyword evidence="12" id="KW-1185">Reference proteome</keyword>
<organism evidence="11 12">
    <name type="scientific">[Candida] arabinofermentans NRRL YB-2248</name>
    <dbReference type="NCBI Taxonomy" id="983967"/>
    <lineage>
        <taxon>Eukaryota</taxon>
        <taxon>Fungi</taxon>
        <taxon>Dikarya</taxon>
        <taxon>Ascomycota</taxon>
        <taxon>Saccharomycotina</taxon>
        <taxon>Pichiomycetes</taxon>
        <taxon>Pichiales</taxon>
        <taxon>Pichiaceae</taxon>
        <taxon>Ogataea</taxon>
        <taxon>Ogataea/Candida clade</taxon>
    </lineage>
</organism>